<dbReference type="PANTHER" id="PTHR41259:SF1">
    <property type="entry name" value="DOUBLE-STRAND BREAK REPAIR RAD50 ATPASE, PUTATIVE-RELATED"/>
    <property type="match status" value="1"/>
</dbReference>
<keyword evidence="2" id="KW-0812">Transmembrane</keyword>
<feature type="transmembrane region" description="Helical" evidence="2">
    <location>
        <begin position="335"/>
        <end position="357"/>
    </location>
</feature>
<dbReference type="Proteomes" id="UP001600894">
    <property type="component" value="Unassembled WGS sequence"/>
</dbReference>
<feature type="domain" description="YhaN AAA" evidence="3">
    <location>
        <begin position="1"/>
        <end position="56"/>
    </location>
</feature>
<proteinExistence type="predicted"/>
<dbReference type="PANTHER" id="PTHR41259">
    <property type="entry name" value="DOUBLE-STRAND BREAK REPAIR RAD50 ATPASE, PUTATIVE-RELATED"/>
    <property type="match status" value="1"/>
</dbReference>
<accession>A0ABQ0B2V3</accession>
<feature type="coiled-coil region" evidence="1">
    <location>
        <begin position="225"/>
        <end position="284"/>
    </location>
</feature>
<organism evidence="4 5">
    <name type="scientific">Enterocloster alcoholdehydrogenati</name>
    <dbReference type="NCBI Taxonomy" id="2547410"/>
    <lineage>
        <taxon>Bacteria</taxon>
        <taxon>Bacillati</taxon>
        <taxon>Bacillota</taxon>
        <taxon>Clostridia</taxon>
        <taxon>Lachnospirales</taxon>
        <taxon>Lachnospiraceae</taxon>
        <taxon>Enterocloster</taxon>
    </lineage>
</organism>
<evidence type="ECO:0000313" key="5">
    <source>
        <dbReference type="Proteomes" id="UP001600894"/>
    </source>
</evidence>
<dbReference type="InterPro" id="IPR027417">
    <property type="entry name" value="P-loop_NTPase"/>
</dbReference>
<feature type="transmembrane region" description="Helical" evidence="2">
    <location>
        <begin position="295"/>
        <end position="315"/>
    </location>
</feature>
<dbReference type="RefSeq" id="WP_176255233.1">
    <property type="nucleotide sequence ID" value="NZ_BAABXL010000001.1"/>
</dbReference>
<dbReference type="SUPFAM" id="SSF52540">
    <property type="entry name" value="P-loop containing nucleoside triphosphate hydrolases"/>
    <property type="match status" value="1"/>
</dbReference>
<keyword evidence="2" id="KW-1133">Transmembrane helix</keyword>
<evidence type="ECO:0000259" key="3">
    <source>
        <dbReference type="Pfam" id="PF13514"/>
    </source>
</evidence>
<sequence>MKILSLHIDGFGKLNDRDLSFKDGLNVVYGRNEAGKSTLHTFIRGMLFGIERQRGRASKNDIYSRFEPWSKSSVYEGWLRLESQGEIFRIQRRFHRGNKSLTIVNETKGCEETPDAALWERLRCGLTETAYNNTISIGQLKSATDSGMVAELRNYIANLNTSGSIALNITRASALLKAQRREMAAKIVPEAARRYTALLGEMRAIEHEISDPRYANELTARQTERAAVKEELDSRQKEKETLLEKAARGQQILQNSHFTDETSVEEYQEQASRTYEAYRRAEADCRGMLLGPGNILCIVLSCLFMTSMGLCIGAPDTMRELLIRFGPRNAGSSPAFFTFLTAVSGLGAILFLTAVLMQIYGARRRRRTLAITSKRLSGLLKEQLGETSVSEESMAQFERRMAEYLRLGKAVRQSEEALKRLTAEIAQLQSRESTLTNEIEVQQRLQWELEQKLERLSICRSEAEGLKHVLAENERVQEELDALDLAQDTLTNLSATIRDSFGLYLNKTASELIAGITGGIYTSMSINQDLNIFMNTPDHLVPIEQVSSGTMDQIYLAVRLAAAKLVQADKDQMPLIFDDSFALYDDDRLKTALKWLSRAFQGQIILFTCHQREAQLLTANQVDFHYLTL</sequence>
<dbReference type="EMBL" id="BAABXL010000001">
    <property type="protein sequence ID" value="GAA6270596.1"/>
    <property type="molecule type" value="Genomic_DNA"/>
</dbReference>
<comment type="caution">
    <text evidence="4">The sequence shown here is derived from an EMBL/GenBank/DDBJ whole genome shotgun (WGS) entry which is preliminary data.</text>
</comment>
<dbReference type="Gene3D" id="3.40.50.300">
    <property type="entry name" value="P-loop containing nucleotide triphosphate hydrolases"/>
    <property type="match status" value="2"/>
</dbReference>
<protein>
    <recommendedName>
        <fullName evidence="3">YhaN AAA domain-containing protein</fullName>
    </recommendedName>
</protein>
<evidence type="ECO:0000313" key="4">
    <source>
        <dbReference type="EMBL" id="GAA6270596.1"/>
    </source>
</evidence>
<feature type="coiled-coil region" evidence="1">
    <location>
        <begin position="404"/>
        <end position="493"/>
    </location>
</feature>
<evidence type="ECO:0000256" key="2">
    <source>
        <dbReference type="SAM" id="Phobius"/>
    </source>
</evidence>
<dbReference type="InterPro" id="IPR038734">
    <property type="entry name" value="YhaN_AAA"/>
</dbReference>
<reference evidence="4 5" key="1">
    <citation type="submission" date="2024-04" db="EMBL/GenBank/DDBJ databases">
        <title>Defined microbial consortia suppress multidrug-resistant proinflammatory Enterobacteriaceae via ecological control.</title>
        <authorList>
            <person name="Furuichi M."/>
            <person name="Kawaguchi T."/>
            <person name="Pust M."/>
            <person name="Yasuma K."/>
            <person name="Plichta D."/>
            <person name="Hasegawa N."/>
            <person name="Ohya T."/>
            <person name="Bhattarai S."/>
            <person name="Sasajima S."/>
            <person name="Aoto Y."/>
            <person name="Tuganbaev T."/>
            <person name="Yaginuma M."/>
            <person name="Ueda M."/>
            <person name="Okahashi N."/>
            <person name="Amafuji K."/>
            <person name="Kiridooshi Y."/>
            <person name="Sugita K."/>
            <person name="Strazar M."/>
            <person name="Skelly A."/>
            <person name="Suda W."/>
            <person name="Hattori M."/>
            <person name="Nakamoto N."/>
            <person name="Caballero S."/>
            <person name="Norman J."/>
            <person name="Olle B."/>
            <person name="Tanoue T."/>
            <person name="Arita M."/>
            <person name="Bucci V."/>
            <person name="Atarashi K."/>
            <person name="Xavier R."/>
            <person name="Honda K."/>
        </authorList>
    </citation>
    <scope>NUCLEOTIDE SEQUENCE [LARGE SCALE GENOMIC DNA]</scope>
    <source>
        <strain evidence="5">f13</strain>
    </source>
</reference>
<evidence type="ECO:0000256" key="1">
    <source>
        <dbReference type="SAM" id="Coils"/>
    </source>
</evidence>
<keyword evidence="2" id="KW-0472">Membrane</keyword>
<keyword evidence="5" id="KW-1185">Reference proteome</keyword>
<dbReference type="Pfam" id="PF13514">
    <property type="entry name" value="AAA_27"/>
    <property type="match status" value="1"/>
</dbReference>
<gene>
    <name evidence="4" type="ORF">F130042H8_36560</name>
</gene>
<keyword evidence="1" id="KW-0175">Coiled coil</keyword>
<name>A0ABQ0B2V3_9FIRM</name>